<dbReference type="PANTHER" id="PTHR12911:SF8">
    <property type="entry name" value="KLAROID PROTEIN-RELATED"/>
    <property type="match status" value="1"/>
</dbReference>
<evidence type="ECO:0000313" key="7">
    <source>
        <dbReference type="EMBL" id="CAH3192211.1"/>
    </source>
</evidence>
<dbReference type="InterPro" id="IPR045119">
    <property type="entry name" value="SUN1-5"/>
</dbReference>
<dbReference type="EMBL" id="CALNXI010003112">
    <property type="protein sequence ID" value="CAH3192211.1"/>
    <property type="molecule type" value="Genomic_DNA"/>
</dbReference>
<evidence type="ECO:0000259" key="6">
    <source>
        <dbReference type="PROSITE" id="PS51469"/>
    </source>
</evidence>
<evidence type="ECO:0000256" key="1">
    <source>
        <dbReference type="ARBA" id="ARBA00004370"/>
    </source>
</evidence>
<feature type="compositionally biased region" description="Polar residues" evidence="5">
    <location>
        <begin position="155"/>
        <end position="164"/>
    </location>
</feature>
<feature type="compositionally biased region" description="Basic and acidic residues" evidence="5">
    <location>
        <begin position="42"/>
        <end position="57"/>
    </location>
</feature>
<feature type="compositionally biased region" description="Basic residues" evidence="5">
    <location>
        <begin position="7"/>
        <end position="16"/>
    </location>
</feature>
<accession>A0ABN8SMG9</accession>
<evidence type="ECO:0000313" key="8">
    <source>
        <dbReference type="Proteomes" id="UP001159427"/>
    </source>
</evidence>
<feature type="region of interest" description="Disordered" evidence="5">
    <location>
        <begin position="1"/>
        <end position="109"/>
    </location>
</feature>
<sequence length="426" mass="48327">MDSRPTRSVRSRKTRRQVVDQPLDMENNNSSSSLYNNTLNDSRFDDTPTRLYDDVARKSSRTPSKINSFQSTPIKTESSEMDRKLSRSVRSRKSRQEEVDQTLDMENNSSLLNASSLNNNTLNNSRFDDTPTHLYGLDNPDEINSVKVEGRDSKTSNISQQDTPTNKKKTGGNSVVQYNYEELVAELKTFKEKVIEIEQELKMEKVPSDQSVFLDDKSFNGNGKELNKLLNSRITEALNRWDADKIGMPDYALESSGGQIHSAYHSPTFSNGAPQLMVFGIPLWYEVKTPRVVIQQGNSPGDCWAFQGHNGFVVIKLSQTIKPSSFTLEHMPASLSQFGDNSIPSAPKDFSVWGWSDAHGKERTKLGEYVYDNKATALQTFSVQVSSVPYFRFVELRVHSNYGNPSYTCLYRFRVHGVPYVQKYNQ</sequence>
<dbReference type="Gene3D" id="2.60.120.260">
    <property type="entry name" value="Galactose-binding domain-like"/>
    <property type="match status" value="1"/>
</dbReference>
<gene>
    <name evidence="7" type="ORF">PEVE_00023489</name>
</gene>
<dbReference type="InterPro" id="IPR008979">
    <property type="entry name" value="Galactose-bd-like_sf"/>
</dbReference>
<evidence type="ECO:0000256" key="4">
    <source>
        <dbReference type="ARBA" id="ARBA00023136"/>
    </source>
</evidence>
<name>A0ABN8SMG9_9CNID</name>
<comment type="caution">
    <text evidence="7">The sequence shown here is derived from an EMBL/GenBank/DDBJ whole genome shotgun (WGS) entry which is preliminary data.</text>
</comment>
<feature type="region of interest" description="Disordered" evidence="5">
    <location>
        <begin position="131"/>
        <end position="172"/>
    </location>
</feature>
<feature type="compositionally biased region" description="Polar residues" evidence="5">
    <location>
        <begin position="61"/>
        <end position="76"/>
    </location>
</feature>
<protein>
    <recommendedName>
        <fullName evidence="6">SUN domain-containing protein</fullName>
    </recommendedName>
</protein>
<dbReference type="SUPFAM" id="SSF49785">
    <property type="entry name" value="Galactose-binding domain-like"/>
    <property type="match status" value="1"/>
</dbReference>
<dbReference type="PROSITE" id="PS51469">
    <property type="entry name" value="SUN"/>
    <property type="match status" value="1"/>
</dbReference>
<keyword evidence="8" id="KW-1185">Reference proteome</keyword>
<dbReference type="Pfam" id="PF07738">
    <property type="entry name" value="Sad1_UNC"/>
    <property type="match status" value="1"/>
</dbReference>
<keyword evidence="2" id="KW-0812">Transmembrane</keyword>
<keyword evidence="4" id="KW-0472">Membrane</keyword>
<dbReference type="PANTHER" id="PTHR12911">
    <property type="entry name" value="SAD1/UNC-84-LIKE PROTEIN-RELATED"/>
    <property type="match status" value="1"/>
</dbReference>
<dbReference type="InterPro" id="IPR012919">
    <property type="entry name" value="SUN_dom"/>
</dbReference>
<evidence type="ECO:0000256" key="5">
    <source>
        <dbReference type="SAM" id="MobiDB-lite"/>
    </source>
</evidence>
<feature type="compositionally biased region" description="Low complexity" evidence="5">
    <location>
        <begin position="27"/>
        <end position="41"/>
    </location>
</feature>
<evidence type="ECO:0000256" key="3">
    <source>
        <dbReference type="ARBA" id="ARBA00022989"/>
    </source>
</evidence>
<evidence type="ECO:0000256" key="2">
    <source>
        <dbReference type="ARBA" id="ARBA00022692"/>
    </source>
</evidence>
<comment type="subcellular location">
    <subcellularLocation>
        <location evidence="1">Membrane</location>
    </subcellularLocation>
</comment>
<proteinExistence type="predicted"/>
<dbReference type="Proteomes" id="UP001159427">
    <property type="component" value="Unassembled WGS sequence"/>
</dbReference>
<keyword evidence="3" id="KW-1133">Transmembrane helix</keyword>
<feature type="domain" description="SUN" evidence="6">
    <location>
        <begin position="257"/>
        <end position="420"/>
    </location>
</feature>
<organism evidence="7 8">
    <name type="scientific">Porites evermanni</name>
    <dbReference type="NCBI Taxonomy" id="104178"/>
    <lineage>
        <taxon>Eukaryota</taxon>
        <taxon>Metazoa</taxon>
        <taxon>Cnidaria</taxon>
        <taxon>Anthozoa</taxon>
        <taxon>Hexacorallia</taxon>
        <taxon>Scleractinia</taxon>
        <taxon>Fungiina</taxon>
        <taxon>Poritidae</taxon>
        <taxon>Porites</taxon>
    </lineage>
</organism>
<reference evidence="7 8" key="1">
    <citation type="submission" date="2022-05" db="EMBL/GenBank/DDBJ databases">
        <authorList>
            <consortium name="Genoscope - CEA"/>
            <person name="William W."/>
        </authorList>
    </citation>
    <scope>NUCLEOTIDE SEQUENCE [LARGE SCALE GENOMIC DNA]</scope>
</reference>